<reference evidence="1" key="1">
    <citation type="submission" date="2022-08" db="EMBL/GenBank/DDBJ databases">
        <title>Genome Sequence of Pycnoporus sanguineus.</title>
        <authorList>
            <person name="Buettner E."/>
        </authorList>
    </citation>
    <scope>NUCLEOTIDE SEQUENCE</scope>
    <source>
        <strain evidence="1">CG-C14</strain>
    </source>
</reference>
<organism evidence="1 2">
    <name type="scientific">Trametes sanguinea</name>
    <dbReference type="NCBI Taxonomy" id="158606"/>
    <lineage>
        <taxon>Eukaryota</taxon>
        <taxon>Fungi</taxon>
        <taxon>Dikarya</taxon>
        <taxon>Basidiomycota</taxon>
        <taxon>Agaricomycotina</taxon>
        <taxon>Agaricomycetes</taxon>
        <taxon>Polyporales</taxon>
        <taxon>Polyporaceae</taxon>
        <taxon>Trametes</taxon>
    </lineage>
</organism>
<accession>A0ACC1P872</accession>
<evidence type="ECO:0000313" key="1">
    <source>
        <dbReference type="EMBL" id="KAJ2987782.1"/>
    </source>
</evidence>
<proteinExistence type="predicted"/>
<dbReference type="EMBL" id="JANSHE010003084">
    <property type="protein sequence ID" value="KAJ2987782.1"/>
    <property type="molecule type" value="Genomic_DNA"/>
</dbReference>
<name>A0ACC1P872_9APHY</name>
<gene>
    <name evidence="1" type="ORF">NUW54_g9324</name>
</gene>
<sequence length="96" mass="10482">MQNTTITPHLARGEPWFDDGNIVLFAEDTASDVSVAFKVHRGVLARHSEVFQSMFELATPGSSDIKLAQGCPVVRMHDRPTELSALIRALYDGLGA</sequence>
<evidence type="ECO:0000313" key="2">
    <source>
        <dbReference type="Proteomes" id="UP001144978"/>
    </source>
</evidence>
<comment type="caution">
    <text evidence="1">The sequence shown here is derived from an EMBL/GenBank/DDBJ whole genome shotgun (WGS) entry which is preliminary data.</text>
</comment>
<keyword evidence="2" id="KW-1185">Reference proteome</keyword>
<protein>
    <submittedName>
        <fullName evidence="1">Uncharacterized protein</fullName>
    </submittedName>
</protein>
<dbReference type="Proteomes" id="UP001144978">
    <property type="component" value="Unassembled WGS sequence"/>
</dbReference>